<dbReference type="InterPro" id="IPR012337">
    <property type="entry name" value="RNaseH-like_sf"/>
</dbReference>
<dbReference type="SUPFAM" id="SSF53098">
    <property type="entry name" value="Ribonuclease H-like"/>
    <property type="match status" value="1"/>
</dbReference>
<evidence type="ECO:0000313" key="4">
    <source>
        <dbReference type="Ensembl" id="ENSORLP00020001605.1"/>
    </source>
</evidence>
<feature type="compositionally biased region" description="Polar residues" evidence="2">
    <location>
        <begin position="534"/>
        <end position="543"/>
    </location>
</feature>
<dbReference type="PANTHER" id="PTHR37984">
    <property type="entry name" value="PROTEIN CBG26694"/>
    <property type="match status" value="1"/>
</dbReference>
<dbReference type="Pfam" id="PF17921">
    <property type="entry name" value="Integrase_H2C2"/>
    <property type="match status" value="1"/>
</dbReference>
<evidence type="ECO:0000259" key="3">
    <source>
        <dbReference type="PROSITE" id="PS50994"/>
    </source>
</evidence>
<reference evidence="4 5" key="2">
    <citation type="submission" date="2017-04" db="EMBL/GenBank/DDBJ databases">
        <title>CpG methylation of centromeres and impact of large insertions on vertebrate speciation.</title>
        <authorList>
            <person name="Ichikawa K."/>
            <person name="Yoshimura J."/>
            <person name="Morishita S."/>
        </authorList>
    </citation>
    <scope>NUCLEOTIDE SEQUENCE</scope>
    <source>
        <strain evidence="4 5">HNI</strain>
    </source>
</reference>
<reference evidence="4" key="3">
    <citation type="submission" date="2025-08" db="UniProtKB">
        <authorList>
            <consortium name="Ensembl"/>
        </authorList>
    </citation>
    <scope>IDENTIFICATION</scope>
    <source>
        <strain evidence="4">HNI</strain>
    </source>
</reference>
<dbReference type="FunFam" id="1.10.340.70:FF:000001">
    <property type="entry name" value="Retrovirus-related Pol polyprotein from transposon gypsy-like Protein"/>
    <property type="match status" value="1"/>
</dbReference>
<feature type="compositionally biased region" description="Basic and acidic residues" evidence="2">
    <location>
        <begin position="487"/>
        <end position="499"/>
    </location>
</feature>
<dbReference type="Pfam" id="PF00665">
    <property type="entry name" value="rve"/>
    <property type="match status" value="1"/>
</dbReference>
<evidence type="ECO:0000256" key="1">
    <source>
        <dbReference type="ARBA" id="ARBA00039658"/>
    </source>
</evidence>
<dbReference type="GO" id="GO:0003676">
    <property type="term" value="F:nucleic acid binding"/>
    <property type="evidence" value="ECO:0007669"/>
    <property type="project" value="InterPro"/>
</dbReference>
<dbReference type="Ensembl" id="ENSORLT00020012739.1">
    <property type="protein sequence ID" value="ENSORLP00020001605.1"/>
    <property type="gene ID" value="ENSORLG00020002320.1"/>
</dbReference>
<dbReference type="InterPro" id="IPR036397">
    <property type="entry name" value="RNaseH_sf"/>
</dbReference>
<dbReference type="PROSITE" id="PS50994">
    <property type="entry name" value="INTEGRASE"/>
    <property type="match status" value="1"/>
</dbReference>
<dbReference type="Gene3D" id="1.10.340.70">
    <property type="match status" value="1"/>
</dbReference>
<evidence type="ECO:0000313" key="5">
    <source>
        <dbReference type="Proteomes" id="UP000265180"/>
    </source>
</evidence>
<feature type="domain" description="Integrase catalytic" evidence="3">
    <location>
        <begin position="154"/>
        <end position="312"/>
    </location>
</feature>
<feature type="compositionally biased region" description="Basic residues" evidence="2">
    <location>
        <begin position="452"/>
        <end position="461"/>
    </location>
</feature>
<feature type="region of interest" description="Disordered" evidence="2">
    <location>
        <begin position="441"/>
        <end position="543"/>
    </location>
</feature>
<proteinExistence type="predicted"/>
<dbReference type="PANTHER" id="PTHR37984:SF15">
    <property type="entry name" value="INTEGRASE CATALYTIC DOMAIN-CONTAINING PROTEIN"/>
    <property type="match status" value="1"/>
</dbReference>
<dbReference type="Proteomes" id="UP000265180">
    <property type="component" value="Chromosome 4"/>
</dbReference>
<protein>
    <recommendedName>
        <fullName evidence="1">Gypsy retrotransposon integrase-like protein 1</fullName>
    </recommendedName>
</protein>
<accession>A0A3P9JZK8</accession>
<dbReference type="InterPro" id="IPR041588">
    <property type="entry name" value="Integrase_H2C2"/>
</dbReference>
<feature type="compositionally biased region" description="Basic residues" evidence="2">
    <location>
        <begin position="515"/>
        <end position="527"/>
    </location>
</feature>
<organism evidence="4 5">
    <name type="scientific">Oryzias latipes</name>
    <name type="common">Japanese rice fish</name>
    <name type="synonym">Japanese killifish</name>
    <dbReference type="NCBI Taxonomy" id="8090"/>
    <lineage>
        <taxon>Eukaryota</taxon>
        <taxon>Metazoa</taxon>
        <taxon>Chordata</taxon>
        <taxon>Craniata</taxon>
        <taxon>Vertebrata</taxon>
        <taxon>Euteleostomi</taxon>
        <taxon>Actinopterygii</taxon>
        <taxon>Neopterygii</taxon>
        <taxon>Teleostei</taxon>
        <taxon>Neoteleostei</taxon>
        <taxon>Acanthomorphata</taxon>
        <taxon>Ovalentaria</taxon>
        <taxon>Atherinomorphae</taxon>
        <taxon>Beloniformes</taxon>
        <taxon>Adrianichthyidae</taxon>
        <taxon>Oryziinae</taxon>
        <taxon>Oryzias</taxon>
    </lineage>
</organism>
<dbReference type="Gene3D" id="3.30.420.10">
    <property type="entry name" value="Ribonuclease H-like superfamily/Ribonuclease H"/>
    <property type="match status" value="1"/>
</dbReference>
<dbReference type="InterPro" id="IPR001584">
    <property type="entry name" value="Integrase_cat-core"/>
</dbReference>
<dbReference type="GO" id="GO:0015074">
    <property type="term" value="P:DNA integration"/>
    <property type="evidence" value="ECO:0007669"/>
    <property type="project" value="InterPro"/>
</dbReference>
<dbReference type="InterPro" id="IPR050951">
    <property type="entry name" value="Retrovirus_Pol_polyprotein"/>
</dbReference>
<dbReference type="FunFam" id="3.30.420.10:FF:000032">
    <property type="entry name" value="Retrovirus-related Pol polyprotein from transposon 297-like Protein"/>
    <property type="match status" value="1"/>
</dbReference>
<evidence type="ECO:0000256" key="2">
    <source>
        <dbReference type="SAM" id="MobiDB-lite"/>
    </source>
</evidence>
<feature type="compositionally biased region" description="Basic and acidic residues" evidence="2">
    <location>
        <begin position="462"/>
        <end position="472"/>
    </location>
</feature>
<reference key="1">
    <citation type="journal article" date="2007" name="Nature">
        <title>The medaka draft genome and insights into vertebrate genome evolution.</title>
        <authorList>
            <person name="Kasahara M."/>
            <person name="Naruse K."/>
            <person name="Sasaki S."/>
            <person name="Nakatani Y."/>
            <person name="Qu W."/>
            <person name="Ahsan B."/>
            <person name="Yamada T."/>
            <person name="Nagayasu Y."/>
            <person name="Doi K."/>
            <person name="Kasai Y."/>
            <person name="Jindo T."/>
            <person name="Kobayashi D."/>
            <person name="Shimada A."/>
            <person name="Toyoda A."/>
            <person name="Kuroki Y."/>
            <person name="Fujiyama A."/>
            <person name="Sasaki T."/>
            <person name="Shimizu A."/>
            <person name="Asakawa S."/>
            <person name="Shimizu N."/>
            <person name="Hashimoto S."/>
            <person name="Yang J."/>
            <person name="Lee Y."/>
            <person name="Matsushima K."/>
            <person name="Sugano S."/>
            <person name="Sakaizumi M."/>
            <person name="Narita T."/>
            <person name="Ohishi K."/>
            <person name="Haga S."/>
            <person name="Ohta F."/>
            <person name="Nomoto H."/>
            <person name="Nogata K."/>
            <person name="Morishita T."/>
            <person name="Endo T."/>
            <person name="Shin-I T."/>
            <person name="Takeda H."/>
            <person name="Morishita S."/>
            <person name="Kohara Y."/>
        </authorList>
    </citation>
    <scope>NUCLEOTIDE SEQUENCE [LARGE SCALE GENOMIC DNA]</scope>
    <source>
        <strain>Hd-rR</strain>
    </source>
</reference>
<sequence length="543" mass="63059">MTINELVAEGNDKVRRPEISKTTLKEAQRDDPVIGEVLKYVLSGKWPKIKQLGHRNTSALMRQKQRLYLDDDGLLCRKTASRSQLILPTRFQQLVYKELHEEMGHLGVERVLHLIRERFYWPHMQEDVEHYVTRVCRCLKNKRPNKPVRAPLTNIVYPFELVSIDFLHLEKCKGGFEYILVVMDHFTRFAQAYPCRNKAAKTAAEKIFGDFVLRFGFPTKLHHDQGREFENKLFAKLQEYSEVSGSHTTPYHPQGNGQVETFNRTLLAMLRNLPEHAKTDRKASLAKVVHAYNCKRSEATGYAPYFLLFGRQPRLPIDLMFGVMVKDQSPSHEDYAEKWRKRMTEAYQLASKTAIKEGVRGKIHYDKKIYGAELNPGCRVLVRNFTERGGPGKLRSYWEDKVYVVTQRKHPESPVYEVKPETGKGRVKIIHRNLLLPCHFLPLTSEPEPTKSGRKRKISLRKQKEEESQTEQKDEDEPELTTDAPAEIDKTPDTEKEESLPSSSSDDEDPDTPQRVKKYPFRNRKPKMVFTYHQLGQPTFSHA</sequence>
<dbReference type="AlphaFoldDB" id="A0A3P9JZK8"/>
<name>A0A3P9JZK8_ORYLA</name>
<reference evidence="4" key="4">
    <citation type="submission" date="2025-09" db="UniProtKB">
        <authorList>
            <consortium name="Ensembl"/>
        </authorList>
    </citation>
    <scope>IDENTIFICATION</scope>
    <source>
        <strain evidence="4">HNI</strain>
    </source>
</reference>